<dbReference type="InterPro" id="IPR052176">
    <property type="entry name" value="Glycosyl_Hydrlase_43_Enz"/>
</dbReference>
<evidence type="ECO:0000313" key="6">
    <source>
        <dbReference type="EMBL" id="APU68971.1"/>
    </source>
</evidence>
<dbReference type="Gene3D" id="2.60.40.2340">
    <property type="match status" value="1"/>
</dbReference>
<keyword evidence="5" id="KW-0326">Glycosidase</keyword>
<dbReference type="Proteomes" id="UP000186230">
    <property type="component" value="Chromosome"/>
</dbReference>
<dbReference type="PROSITE" id="PS51257">
    <property type="entry name" value="PROKAR_LIPOPROTEIN"/>
    <property type="match status" value="1"/>
</dbReference>
<dbReference type="RefSeq" id="WP_083644678.1">
    <property type="nucleotide sequence ID" value="NZ_AMRU01000009.1"/>
</dbReference>
<keyword evidence="3" id="KW-0378">Hydrolase</keyword>
<evidence type="ECO:0000256" key="5">
    <source>
        <dbReference type="ARBA" id="ARBA00023295"/>
    </source>
</evidence>
<dbReference type="GO" id="GO:0045493">
    <property type="term" value="P:xylan catabolic process"/>
    <property type="evidence" value="ECO:0007669"/>
    <property type="project" value="UniProtKB-KW"/>
</dbReference>
<gene>
    <name evidence="6" type="ORF">GRFL_2247</name>
</gene>
<dbReference type="Gene3D" id="2.115.10.20">
    <property type="entry name" value="Glycosyl hydrolase domain, family 43"/>
    <property type="match status" value="2"/>
</dbReference>
<accession>A0A1L7I5V1</accession>
<comment type="similarity">
    <text evidence="1">Belongs to the glycosyl hydrolase 43 family.</text>
</comment>
<keyword evidence="7" id="KW-1185">Reference proteome</keyword>
<dbReference type="STRING" id="1229726.GRFL_2247"/>
<dbReference type="CDD" id="cd08983">
    <property type="entry name" value="GH43_Bt3655-like"/>
    <property type="match status" value="1"/>
</dbReference>
<evidence type="ECO:0000256" key="2">
    <source>
        <dbReference type="ARBA" id="ARBA00022651"/>
    </source>
</evidence>
<evidence type="ECO:0000313" key="7">
    <source>
        <dbReference type="Proteomes" id="UP000186230"/>
    </source>
</evidence>
<dbReference type="Pfam" id="PF04616">
    <property type="entry name" value="Glyco_hydro_43"/>
    <property type="match status" value="2"/>
</dbReference>
<keyword evidence="2" id="KW-0858">Xylan degradation</keyword>
<proteinExistence type="inferred from homology"/>
<evidence type="ECO:0000256" key="3">
    <source>
        <dbReference type="ARBA" id="ARBA00022801"/>
    </source>
</evidence>
<evidence type="ECO:0000256" key="4">
    <source>
        <dbReference type="ARBA" id="ARBA00023277"/>
    </source>
</evidence>
<dbReference type="GO" id="GO:0004553">
    <property type="term" value="F:hydrolase activity, hydrolyzing O-glycosyl compounds"/>
    <property type="evidence" value="ECO:0007669"/>
    <property type="project" value="InterPro"/>
</dbReference>
<dbReference type="PANTHER" id="PTHR43772:SF2">
    <property type="entry name" value="PUTATIVE (AFU_ORTHOLOGUE AFUA_2G04480)-RELATED"/>
    <property type="match status" value="1"/>
</dbReference>
<sequence length="711" mass="80371">MKSLFRIGFLLVFTTFLFQSCAGTKNETPEFSNYLFAYFTGNGDGEEAVHYAISSDGYNYYALNDDKAILDNRSISSTGGVRDPHILRGPDDQFYMVLTDLKTSEMGWNNTAMILLKSNDLINWKSSVIDITRSFPQEFSDVNRVWAPQTIYDEHSGKFMVYFSMLQPGGYDKIYYAYTNQDFTALETAPKQLFFSPNEKATIDGDIILKDGKYHLFYKTEGTDDKGIKVAISNSLTSGYQALPGNVDQTDKAVEGSGVFKLIGSDQYILMYDVYRDGEYQFAESNDLQNFKVVDEQISMNFHPRHGTVIPITEEETSRLLQNFPSKNIPGIIGVQGENVRCPNMVVDEENKTVFIPVKPGTDISSFEPSFRLAQTKSIEPGGPQDFTNGPVKYTINSDKTYEVHVAVNNNPIVDGYYADPEILYSNKTSKYYLYPTSDGFTGWSGTYFRTFSSEDLINWKKEDTILNLKTNVSWADRNAWAPAMAEKKIDGEYQYFYYFTAAQKIGVAVASDPTGPFKDSGEPLIDFKPAGVKGGQEIDPDVFTDPNSGKSYLYWGNGYMAAAELTSDMQHIKPETIKVLTPDETFREGTEVFFRNGKYYFLWSEDDTRSPNYRVRYATANSPLGPLEIPENNLVIKRNDQQQIYGTGHNSVINKTGTDEWYIVYHRFTRPKGIEMGDAAGFNREVCMDELHFDDSGKILETIPTLEGIQ</sequence>
<keyword evidence="2" id="KW-0624">Polysaccharide degradation</keyword>
<keyword evidence="4" id="KW-0119">Carbohydrate metabolism</keyword>
<dbReference type="OrthoDB" id="9763933at2"/>
<dbReference type="PANTHER" id="PTHR43772">
    <property type="entry name" value="ENDO-1,4-BETA-XYLANASE"/>
    <property type="match status" value="1"/>
</dbReference>
<dbReference type="CDD" id="cd18828">
    <property type="entry name" value="GH43_BT3675-like"/>
    <property type="match status" value="1"/>
</dbReference>
<organism evidence="6 7">
    <name type="scientific">Christiangramia flava JLT2011</name>
    <dbReference type="NCBI Taxonomy" id="1229726"/>
    <lineage>
        <taxon>Bacteria</taxon>
        <taxon>Pseudomonadati</taxon>
        <taxon>Bacteroidota</taxon>
        <taxon>Flavobacteriia</taxon>
        <taxon>Flavobacteriales</taxon>
        <taxon>Flavobacteriaceae</taxon>
        <taxon>Christiangramia</taxon>
    </lineage>
</organism>
<dbReference type="InterPro" id="IPR006710">
    <property type="entry name" value="Glyco_hydro_43"/>
</dbReference>
<dbReference type="AlphaFoldDB" id="A0A1L7I5V1"/>
<reference evidence="6 7" key="1">
    <citation type="submission" date="2016-07" db="EMBL/GenBank/DDBJ databases">
        <title>Multi-omics approach to identify versatile polysaccharide utilization systems of a marine flavobacterium Gramella flava.</title>
        <authorList>
            <person name="Tang K."/>
        </authorList>
    </citation>
    <scope>NUCLEOTIDE SEQUENCE [LARGE SCALE GENOMIC DNA]</scope>
    <source>
        <strain evidence="6 7">JLT2011</strain>
    </source>
</reference>
<dbReference type="EMBL" id="CP016359">
    <property type="protein sequence ID" value="APU68971.1"/>
    <property type="molecule type" value="Genomic_DNA"/>
</dbReference>
<protein>
    <submittedName>
        <fullName evidence="6">Putative beta-xylosidase</fullName>
    </submittedName>
</protein>
<name>A0A1L7I5V1_9FLAO</name>
<dbReference type="InterPro" id="IPR023296">
    <property type="entry name" value="Glyco_hydro_beta-prop_sf"/>
</dbReference>
<dbReference type="SUPFAM" id="SSF75005">
    <property type="entry name" value="Arabinanase/levansucrase/invertase"/>
    <property type="match status" value="2"/>
</dbReference>
<evidence type="ECO:0000256" key="1">
    <source>
        <dbReference type="ARBA" id="ARBA00009865"/>
    </source>
</evidence>
<dbReference type="KEGG" id="gfl:GRFL_2247"/>